<feature type="compositionally biased region" description="Polar residues" evidence="1">
    <location>
        <begin position="1"/>
        <end position="11"/>
    </location>
</feature>
<organism evidence="2 3">
    <name type="scientific">Austropuccinia psidii MF-1</name>
    <dbReference type="NCBI Taxonomy" id="1389203"/>
    <lineage>
        <taxon>Eukaryota</taxon>
        <taxon>Fungi</taxon>
        <taxon>Dikarya</taxon>
        <taxon>Basidiomycota</taxon>
        <taxon>Pucciniomycotina</taxon>
        <taxon>Pucciniomycetes</taxon>
        <taxon>Pucciniales</taxon>
        <taxon>Sphaerophragmiaceae</taxon>
        <taxon>Austropuccinia</taxon>
    </lineage>
</organism>
<reference evidence="2" key="1">
    <citation type="submission" date="2021-03" db="EMBL/GenBank/DDBJ databases">
        <title>Draft genome sequence of rust myrtle Austropuccinia psidii MF-1, a brazilian biotype.</title>
        <authorList>
            <person name="Quecine M.C."/>
            <person name="Pachon D.M.R."/>
            <person name="Bonatelli M.L."/>
            <person name="Correr F.H."/>
            <person name="Franceschini L.M."/>
            <person name="Leite T.F."/>
            <person name="Margarido G.R.A."/>
            <person name="Almeida C.A."/>
            <person name="Ferrarezi J.A."/>
            <person name="Labate C.A."/>
        </authorList>
    </citation>
    <scope>NUCLEOTIDE SEQUENCE</scope>
    <source>
        <strain evidence="2">MF-1</strain>
    </source>
</reference>
<gene>
    <name evidence="2" type="ORF">O181_029979</name>
</gene>
<name>A0A9Q3CT83_9BASI</name>
<feature type="compositionally biased region" description="Basic and acidic residues" evidence="1">
    <location>
        <begin position="12"/>
        <end position="24"/>
    </location>
</feature>
<evidence type="ECO:0000256" key="1">
    <source>
        <dbReference type="SAM" id="MobiDB-lite"/>
    </source>
</evidence>
<evidence type="ECO:0000313" key="3">
    <source>
        <dbReference type="Proteomes" id="UP000765509"/>
    </source>
</evidence>
<feature type="compositionally biased region" description="Polar residues" evidence="1">
    <location>
        <begin position="27"/>
        <end position="38"/>
    </location>
</feature>
<keyword evidence="3" id="KW-1185">Reference proteome</keyword>
<dbReference type="AlphaFoldDB" id="A0A9Q3CT83"/>
<accession>A0A9Q3CT83</accession>
<comment type="caution">
    <text evidence="2">The sequence shown here is derived from an EMBL/GenBank/DDBJ whole genome shotgun (WGS) entry which is preliminary data.</text>
</comment>
<feature type="region of interest" description="Disordered" evidence="1">
    <location>
        <begin position="1"/>
        <end position="47"/>
    </location>
</feature>
<dbReference type="Proteomes" id="UP000765509">
    <property type="component" value="Unassembled WGS sequence"/>
</dbReference>
<protein>
    <submittedName>
        <fullName evidence="2">Uncharacterized protein</fullName>
    </submittedName>
</protein>
<sequence length="76" mass="9020">MESTIIQSSNQKIKENHSKKKEEAPVASTSKPKVSQPPQEWKKKKKENWRKPYFPSYTIPRIQKMLWTMSSSWTEP</sequence>
<evidence type="ECO:0000313" key="2">
    <source>
        <dbReference type="EMBL" id="MBW0490264.1"/>
    </source>
</evidence>
<dbReference type="EMBL" id="AVOT02010492">
    <property type="protein sequence ID" value="MBW0490264.1"/>
    <property type="molecule type" value="Genomic_DNA"/>
</dbReference>
<proteinExistence type="predicted"/>